<organism evidence="6 7">
    <name type="scientific">Bemisia tabaci</name>
    <name type="common">Sweetpotato whitefly</name>
    <name type="synonym">Aleurodes tabaci</name>
    <dbReference type="NCBI Taxonomy" id="7038"/>
    <lineage>
        <taxon>Eukaryota</taxon>
        <taxon>Metazoa</taxon>
        <taxon>Ecdysozoa</taxon>
        <taxon>Arthropoda</taxon>
        <taxon>Hexapoda</taxon>
        <taxon>Insecta</taxon>
        <taxon>Pterygota</taxon>
        <taxon>Neoptera</taxon>
        <taxon>Paraneoptera</taxon>
        <taxon>Hemiptera</taxon>
        <taxon>Sternorrhyncha</taxon>
        <taxon>Aleyrodoidea</taxon>
        <taxon>Aleyrodidae</taxon>
        <taxon>Aleyrodinae</taxon>
        <taxon>Bemisia</taxon>
    </lineage>
</organism>
<dbReference type="EMBL" id="OU963867">
    <property type="protein sequence ID" value="CAH0391576.1"/>
    <property type="molecule type" value="Genomic_DNA"/>
</dbReference>
<dbReference type="GO" id="GO:0005737">
    <property type="term" value="C:cytoplasm"/>
    <property type="evidence" value="ECO:0007669"/>
    <property type="project" value="InterPro"/>
</dbReference>
<dbReference type="Proteomes" id="UP001152759">
    <property type="component" value="Chromosome 6"/>
</dbReference>
<evidence type="ECO:0000256" key="3">
    <source>
        <dbReference type="ARBA" id="ARBA00022771"/>
    </source>
</evidence>
<keyword evidence="7" id="KW-1185">Reference proteome</keyword>
<evidence type="ECO:0000313" key="7">
    <source>
        <dbReference type="Proteomes" id="UP001152759"/>
    </source>
</evidence>
<keyword evidence="3" id="KW-0863">Zinc-finger</keyword>
<sequence length="255" mass="29075">MADDESFTMKFNRCLECDSNCSDDMCDSNKTFTCYQCEDGFFCQKDEPCKKKAKDPCKKQDSCRDNSDQDECGGNSCPSKGRRCSANADMKIVQINNPTAQRKCLLSSCGKKVAKCKFQEHVCTCHPNCKILNEDTSFHICTDSPKRRTVLIIAHSELFWFHVYNDKSKQTIFAVVQCLENKCEADKYTYTIKMDSCTVQLCFSQTTIPCDEDFNEVLSGGNCFSVPYCLVQSFSQGKQYRNGRLVICKREEDSY</sequence>
<dbReference type="GO" id="GO:0008270">
    <property type="term" value="F:zinc ion binding"/>
    <property type="evidence" value="ECO:0007669"/>
    <property type="project" value="UniProtKB-KW"/>
</dbReference>
<accession>A0A9P0AHA8</accession>
<evidence type="ECO:0000256" key="1">
    <source>
        <dbReference type="ARBA" id="ARBA00009119"/>
    </source>
</evidence>
<name>A0A9P0AHA8_BEMTA</name>
<keyword evidence="2" id="KW-0479">Metal-binding</keyword>
<reference evidence="6" key="1">
    <citation type="submission" date="2021-12" db="EMBL/GenBank/DDBJ databases">
        <authorList>
            <person name="King R."/>
        </authorList>
    </citation>
    <scope>NUCLEOTIDE SEQUENCE</scope>
</reference>
<evidence type="ECO:0000313" key="6">
    <source>
        <dbReference type="EMBL" id="CAH0391576.1"/>
    </source>
</evidence>
<evidence type="ECO:0000259" key="5">
    <source>
        <dbReference type="Pfam" id="PF03145"/>
    </source>
</evidence>
<comment type="similarity">
    <text evidence="1">Belongs to the SINA (Seven in absentia) family.</text>
</comment>
<keyword evidence="4" id="KW-0862">Zinc</keyword>
<proteinExistence type="inferred from homology"/>
<dbReference type="GO" id="GO:0006511">
    <property type="term" value="P:ubiquitin-dependent protein catabolic process"/>
    <property type="evidence" value="ECO:0007669"/>
    <property type="project" value="InterPro"/>
</dbReference>
<feature type="domain" description="Seven-in-absentia protein TRAF-like" evidence="5">
    <location>
        <begin position="155"/>
        <end position="239"/>
    </location>
</feature>
<dbReference type="InterPro" id="IPR018121">
    <property type="entry name" value="7-in-absentia-prot_TRAF-dom"/>
</dbReference>
<dbReference type="Gene3D" id="2.60.210.10">
    <property type="entry name" value="Apoptosis, Tumor Necrosis Factor Receptor Associated Protein 2, Chain A"/>
    <property type="match status" value="1"/>
</dbReference>
<dbReference type="AlphaFoldDB" id="A0A9P0AHA8"/>
<dbReference type="InterPro" id="IPR008974">
    <property type="entry name" value="TRAF-like"/>
</dbReference>
<evidence type="ECO:0000256" key="2">
    <source>
        <dbReference type="ARBA" id="ARBA00022723"/>
    </source>
</evidence>
<dbReference type="KEGG" id="btab:109029712"/>
<gene>
    <name evidence="6" type="ORF">BEMITA_LOCUS10178</name>
</gene>
<dbReference type="Pfam" id="PF03145">
    <property type="entry name" value="Sina_TRAF"/>
    <property type="match status" value="1"/>
</dbReference>
<protein>
    <recommendedName>
        <fullName evidence="5">Seven-in-absentia protein TRAF-like domain-containing protein</fullName>
    </recommendedName>
</protein>
<evidence type="ECO:0000256" key="4">
    <source>
        <dbReference type="ARBA" id="ARBA00022833"/>
    </source>
</evidence>